<gene>
    <name evidence="2" type="ORF">DEJ48_14100</name>
</gene>
<dbReference type="RefSeq" id="WP_150216456.1">
    <property type="nucleotide sequence ID" value="NZ_CP029192.1"/>
</dbReference>
<name>A0A5P2BZD3_STRVZ</name>
<evidence type="ECO:0000313" key="3">
    <source>
        <dbReference type="Proteomes" id="UP000322927"/>
    </source>
</evidence>
<dbReference type="Proteomes" id="UP000322927">
    <property type="component" value="Chromosome"/>
</dbReference>
<accession>A0A5P2BZD3</accession>
<proteinExistence type="predicted"/>
<feature type="compositionally biased region" description="Acidic residues" evidence="1">
    <location>
        <begin position="55"/>
        <end position="67"/>
    </location>
</feature>
<evidence type="ECO:0008006" key="4">
    <source>
        <dbReference type="Google" id="ProtNLM"/>
    </source>
</evidence>
<dbReference type="EMBL" id="CP029192">
    <property type="protein sequence ID" value="QES34381.1"/>
    <property type="molecule type" value="Genomic_DNA"/>
</dbReference>
<organism evidence="2 3">
    <name type="scientific">Streptomyces venezuelae</name>
    <dbReference type="NCBI Taxonomy" id="54571"/>
    <lineage>
        <taxon>Bacteria</taxon>
        <taxon>Bacillati</taxon>
        <taxon>Actinomycetota</taxon>
        <taxon>Actinomycetes</taxon>
        <taxon>Kitasatosporales</taxon>
        <taxon>Streptomycetaceae</taxon>
        <taxon>Streptomyces</taxon>
    </lineage>
</organism>
<feature type="compositionally biased region" description="Low complexity" evidence="1">
    <location>
        <begin position="42"/>
        <end position="52"/>
    </location>
</feature>
<dbReference type="AlphaFoldDB" id="A0A5P2BZD3"/>
<evidence type="ECO:0000313" key="2">
    <source>
        <dbReference type="EMBL" id="QES34381.1"/>
    </source>
</evidence>
<dbReference type="OrthoDB" id="4334774at2"/>
<sequence length="202" mass="21166">MNIRRTATTRRAMTAVAITTGLVFTVAGCGGGDGDGDKAEKSATSTSSSGQSKGEDDDKGESDQTPEADEVLAEVKGEENITLTVTSAVRDEGGFVTVSGKVTNNGGRFWAAANWRGEERELNKNGSSVAGANLIDNVGKKKYLVLRDTEGRCLCTKFTGGVKPSQTADWFAQFPAPPEGTDKVTFQVGSMPPAPIEIAQGE</sequence>
<evidence type="ECO:0000256" key="1">
    <source>
        <dbReference type="SAM" id="MobiDB-lite"/>
    </source>
</evidence>
<feature type="region of interest" description="Disordered" evidence="1">
    <location>
        <begin position="32"/>
        <end position="67"/>
    </location>
</feature>
<reference evidence="2 3" key="1">
    <citation type="submission" date="2018-05" db="EMBL/GenBank/DDBJ databases">
        <title>Streptomyces venezuelae.</title>
        <authorList>
            <person name="Kim W."/>
            <person name="Lee N."/>
            <person name="Cho B.-K."/>
        </authorList>
    </citation>
    <scope>NUCLEOTIDE SEQUENCE [LARGE SCALE GENOMIC DNA]</scope>
    <source>
        <strain evidence="2 3">ATCC 14584</strain>
    </source>
</reference>
<protein>
    <recommendedName>
        <fullName evidence="4">Secreted protein</fullName>
    </recommendedName>
</protein>
<dbReference type="PROSITE" id="PS51257">
    <property type="entry name" value="PROKAR_LIPOPROTEIN"/>
    <property type="match status" value="1"/>
</dbReference>